<dbReference type="InterPro" id="IPR007110">
    <property type="entry name" value="Ig-like_dom"/>
</dbReference>
<feature type="signal peptide" evidence="1">
    <location>
        <begin position="1"/>
        <end position="23"/>
    </location>
</feature>
<organism evidence="3 4">
    <name type="scientific">Polypedilum vanderplanki</name>
    <name type="common">Sleeping chironomid midge</name>
    <dbReference type="NCBI Taxonomy" id="319348"/>
    <lineage>
        <taxon>Eukaryota</taxon>
        <taxon>Metazoa</taxon>
        <taxon>Ecdysozoa</taxon>
        <taxon>Arthropoda</taxon>
        <taxon>Hexapoda</taxon>
        <taxon>Insecta</taxon>
        <taxon>Pterygota</taxon>
        <taxon>Neoptera</taxon>
        <taxon>Endopterygota</taxon>
        <taxon>Diptera</taxon>
        <taxon>Nematocera</taxon>
        <taxon>Chironomoidea</taxon>
        <taxon>Chironomidae</taxon>
        <taxon>Chironominae</taxon>
        <taxon>Polypedilum</taxon>
        <taxon>Polypedilum</taxon>
    </lineage>
</organism>
<comment type="caution">
    <text evidence="3">The sequence shown here is derived from an EMBL/GenBank/DDBJ whole genome shotgun (WGS) entry which is preliminary data.</text>
</comment>
<dbReference type="SUPFAM" id="SSF48726">
    <property type="entry name" value="Immunoglobulin"/>
    <property type="match status" value="1"/>
</dbReference>
<protein>
    <recommendedName>
        <fullName evidence="2">Ig-like domain-containing protein</fullName>
    </recommendedName>
</protein>
<dbReference type="PROSITE" id="PS50835">
    <property type="entry name" value="IG_LIKE"/>
    <property type="match status" value="1"/>
</dbReference>
<dbReference type="Gene3D" id="2.60.40.10">
    <property type="entry name" value="Immunoglobulins"/>
    <property type="match status" value="1"/>
</dbReference>
<reference evidence="3" key="1">
    <citation type="submission" date="2021-03" db="EMBL/GenBank/DDBJ databases">
        <title>Chromosome level genome of the anhydrobiotic midge Polypedilum vanderplanki.</title>
        <authorList>
            <person name="Yoshida Y."/>
            <person name="Kikawada T."/>
            <person name="Gusev O."/>
        </authorList>
    </citation>
    <scope>NUCLEOTIDE SEQUENCE</scope>
    <source>
        <strain evidence="3">NIAS01</strain>
        <tissue evidence="3">Whole body or cell culture</tissue>
    </source>
</reference>
<dbReference type="InterPro" id="IPR003599">
    <property type="entry name" value="Ig_sub"/>
</dbReference>
<proteinExistence type="predicted"/>
<evidence type="ECO:0000259" key="2">
    <source>
        <dbReference type="PROSITE" id="PS50835"/>
    </source>
</evidence>
<sequence>MSETVTLIIMLTLCAIFYTKISAIADDNGFELTKFIKRPNENLELHCSLNNKHEKFNKNITVSWYFMKLCNLCTLSIHEFEKEEWELIDCNGSCSIILEINNTQPSGFYMCKMFPYHIDNFTVLQIEIVRTFEVEVTGLPNSPPEILYDTPNNVQVVKNSTVVLQCKCHSVKQVPKIQWFKKIIHNENEIDNEPVFFDSIREINFLESSYRPMPSSVKKIDEDIYLSKLIISNLTEDSIYTCVVVNYFGYKYRNFLISIQQITTQNEDEEDEERESIEINFTQSDKSLELFFIPLFLLIKGKK</sequence>
<evidence type="ECO:0000313" key="4">
    <source>
        <dbReference type="Proteomes" id="UP001107558"/>
    </source>
</evidence>
<feature type="chain" id="PRO_5039929668" description="Ig-like domain-containing protein" evidence="1">
    <location>
        <begin position="24"/>
        <end position="303"/>
    </location>
</feature>
<dbReference type="Proteomes" id="UP001107558">
    <property type="component" value="Chromosome 1"/>
</dbReference>
<keyword evidence="1" id="KW-0732">Signal</keyword>
<evidence type="ECO:0000313" key="3">
    <source>
        <dbReference type="EMBL" id="KAG5682960.1"/>
    </source>
</evidence>
<dbReference type="InterPro" id="IPR036179">
    <property type="entry name" value="Ig-like_dom_sf"/>
</dbReference>
<dbReference type="AlphaFoldDB" id="A0A9J6CLX9"/>
<keyword evidence="4" id="KW-1185">Reference proteome</keyword>
<accession>A0A9J6CLX9</accession>
<dbReference type="OrthoDB" id="6244905at2759"/>
<feature type="domain" description="Ig-like" evidence="2">
    <location>
        <begin position="144"/>
        <end position="258"/>
    </location>
</feature>
<name>A0A9J6CLX9_POLVA</name>
<dbReference type="InterPro" id="IPR013783">
    <property type="entry name" value="Ig-like_fold"/>
</dbReference>
<evidence type="ECO:0000256" key="1">
    <source>
        <dbReference type="SAM" id="SignalP"/>
    </source>
</evidence>
<dbReference type="EMBL" id="JADBJN010000001">
    <property type="protein sequence ID" value="KAG5682960.1"/>
    <property type="molecule type" value="Genomic_DNA"/>
</dbReference>
<dbReference type="SMART" id="SM00409">
    <property type="entry name" value="IG"/>
    <property type="match status" value="2"/>
</dbReference>
<gene>
    <name evidence="3" type="ORF">PVAND_012276</name>
</gene>